<organism evidence="2 3">
    <name type="scientific">Etheostoma spectabile</name>
    <name type="common">orangethroat darter</name>
    <dbReference type="NCBI Taxonomy" id="54343"/>
    <lineage>
        <taxon>Eukaryota</taxon>
        <taxon>Metazoa</taxon>
        <taxon>Chordata</taxon>
        <taxon>Craniata</taxon>
        <taxon>Vertebrata</taxon>
        <taxon>Euteleostomi</taxon>
        <taxon>Actinopterygii</taxon>
        <taxon>Neopterygii</taxon>
        <taxon>Teleostei</taxon>
        <taxon>Neoteleostei</taxon>
        <taxon>Acanthomorphata</taxon>
        <taxon>Eupercaria</taxon>
        <taxon>Perciformes</taxon>
        <taxon>Percoidei</taxon>
        <taxon>Percidae</taxon>
        <taxon>Etheostomatinae</taxon>
        <taxon>Etheostoma</taxon>
    </lineage>
</organism>
<comment type="caution">
    <text evidence="2">The sequence shown here is derived from an EMBL/GenBank/DDBJ whole genome shotgun (WGS) entry which is preliminary data.</text>
</comment>
<dbReference type="EMBL" id="VOFY01000013">
    <property type="protein sequence ID" value="KAA8587212.1"/>
    <property type="molecule type" value="Genomic_DNA"/>
</dbReference>
<feature type="compositionally biased region" description="Basic and acidic residues" evidence="1">
    <location>
        <begin position="1"/>
        <end position="15"/>
    </location>
</feature>
<feature type="non-terminal residue" evidence="2">
    <location>
        <position position="91"/>
    </location>
</feature>
<evidence type="ECO:0000313" key="2">
    <source>
        <dbReference type="EMBL" id="KAA8587212.1"/>
    </source>
</evidence>
<proteinExistence type="predicted"/>
<gene>
    <name evidence="2" type="ORF">FQN60_001048</name>
</gene>
<evidence type="ECO:0000313" key="3">
    <source>
        <dbReference type="Proteomes" id="UP000327493"/>
    </source>
</evidence>
<feature type="compositionally biased region" description="Basic and acidic residues" evidence="1">
    <location>
        <begin position="27"/>
        <end position="55"/>
    </location>
</feature>
<reference evidence="2 3" key="1">
    <citation type="submission" date="2019-08" db="EMBL/GenBank/DDBJ databases">
        <title>A chromosome-level genome assembly, high-density linkage maps, and genome scans reveal the genomic architecture of hybrid incompatibilities underlying speciation via character displacement in darters (Percidae: Etheostominae).</title>
        <authorList>
            <person name="Moran R.L."/>
            <person name="Catchen J.M."/>
            <person name="Fuller R.C."/>
        </authorList>
    </citation>
    <scope>NUCLEOTIDE SEQUENCE [LARGE SCALE GENOMIC DNA]</scope>
    <source>
        <strain evidence="2">EspeVRDwgs_2016</strain>
        <tissue evidence="2">Muscle</tissue>
    </source>
</reference>
<name>A0A5J5CXY4_9PERO</name>
<protein>
    <submittedName>
        <fullName evidence="2">Uncharacterized protein</fullName>
    </submittedName>
</protein>
<keyword evidence="3" id="KW-1185">Reference proteome</keyword>
<accession>A0A5J5CXY4</accession>
<feature type="region of interest" description="Disordered" evidence="1">
    <location>
        <begin position="1"/>
        <end position="55"/>
    </location>
</feature>
<dbReference type="AlphaFoldDB" id="A0A5J5CXY4"/>
<evidence type="ECO:0000256" key="1">
    <source>
        <dbReference type="SAM" id="MobiDB-lite"/>
    </source>
</evidence>
<dbReference type="Proteomes" id="UP000327493">
    <property type="component" value="Chromosome 13"/>
</dbReference>
<sequence length="91" mass="10145">MVVEGAEKGRARNDEVAPSVHSATHLPYDKKDESSAQHQGEHVAEGRKGECHGRVRQPDDEMAFSLFISLPPSFTRAFTQLLSFTMYIISL</sequence>